<dbReference type="RefSeq" id="XP_025521692.1">
    <property type="nucleotide sequence ID" value="XM_025677439.1"/>
</dbReference>
<dbReference type="Proteomes" id="UP000249497">
    <property type="component" value="Unassembled WGS sequence"/>
</dbReference>
<keyword evidence="2" id="KW-1185">Reference proteome</keyword>
<evidence type="ECO:0000313" key="1">
    <source>
        <dbReference type="EMBL" id="RAH75798.1"/>
    </source>
</evidence>
<gene>
    <name evidence="1" type="ORF">BO86DRAFT_52176</name>
</gene>
<protein>
    <submittedName>
        <fullName evidence="1">Uncharacterized protein</fullName>
    </submittedName>
</protein>
<organism evidence="1 2">
    <name type="scientific">Aspergillus japonicus CBS 114.51</name>
    <dbReference type="NCBI Taxonomy" id="1448312"/>
    <lineage>
        <taxon>Eukaryota</taxon>
        <taxon>Fungi</taxon>
        <taxon>Dikarya</taxon>
        <taxon>Ascomycota</taxon>
        <taxon>Pezizomycotina</taxon>
        <taxon>Eurotiomycetes</taxon>
        <taxon>Eurotiomycetidae</taxon>
        <taxon>Eurotiales</taxon>
        <taxon>Aspergillaceae</taxon>
        <taxon>Aspergillus</taxon>
        <taxon>Aspergillus subgen. Circumdati</taxon>
    </lineage>
</organism>
<accession>A0A8T8WJ26</accession>
<dbReference type="EMBL" id="KZ824909">
    <property type="protein sequence ID" value="RAH75798.1"/>
    <property type="molecule type" value="Genomic_DNA"/>
</dbReference>
<sequence length="95" mass="11272">MSMHKTHWACGRNLSICTCFLLSYIWRHTAYLPRCLSGQIYHIPFRWTYHSCLDGEYHVQLIRDDLTDVEEFYHHPLVDTTLNLFVPNVADYIAP</sequence>
<dbReference type="GeneID" id="37181132"/>
<evidence type="ECO:0000313" key="2">
    <source>
        <dbReference type="Proteomes" id="UP000249497"/>
    </source>
</evidence>
<reference evidence="1 2" key="1">
    <citation type="submission" date="2018-02" db="EMBL/GenBank/DDBJ databases">
        <title>The genomes of Aspergillus section Nigri reveals drivers in fungal speciation.</title>
        <authorList>
            <consortium name="DOE Joint Genome Institute"/>
            <person name="Vesth T.C."/>
            <person name="Nybo J."/>
            <person name="Theobald S."/>
            <person name="Brandl J."/>
            <person name="Frisvad J.C."/>
            <person name="Nielsen K.F."/>
            <person name="Lyhne E.K."/>
            <person name="Kogle M.E."/>
            <person name="Kuo A."/>
            <person name="Riley R."/>
            <person name="Clum A."/>
            <person name="Nolan M."/>
            <person name="Lipzen A."/>
            <person name="Salamov A."/>
            <person name="Henrissat B."/>
            <person name="Wiebenga A."/>
            <person name="De vries R.P."/>
            <person name="Grigoriev I.V."/>
            <person name="Mortensen U.H."/>
            <person name="Andersen M.R."/>
            <person name="Baker S.E."/>
        </authorList>
    </citation>
    <scope>NUCLEOTIDE SEQUENCE [LARGE SCALE GENOMIC DNA]</scope>
    <source>
        <strain evidence="1 2">CBS 114.51</strain>
    </source>
</reference>
<dbReference type="AlphaFoldDB" id="A0A8T8WJ26"/>
<proteinExistence type="predicted"/>
<name>A0A8T8WJ26_ASPJA</name>